<evidence type="ECO:0000313" key="2">
    <source>
        <dbReference type="Proteomes" id="UP000193067"/>
    </source>
</evidence>
<dbReference type="Proteomes" id="UP000193067">
    <property type="component" value="Unassembled WGS sequence"/>
</dbReference>
<keyword evidence="2" id="KW-1185">Reference proteome</keyword>
<reference evidence="1 2" key="1">
    <citation type="journal article" date="2015" name="Biotechnol. Biofuels">
        <title>Enhanced degradation of softwood versus hardwood by the white-rot fungus Pycnoporus coccineus.</title>
        <authorList>
            <person name="Couturier M."/>
            <person name="Navarro D."/>
            <person name="Chevret D."/>
            <person name="Henrissat B."/>
            <person name="Piumi F."/>
            <person name="Ruiz-Duenas F.J."/>
            <person name="Martinez A.T."/>
            <person name="Grigoriev I.V."/>
            <person name="Riley R."/>
            <person name="Lipzen A."/>
            <person name="Berrin J.G."/>
            <person name="Master E.R."/>
            <person name="Rosso M.N."/>
        </authorList>
    </citation>
    <scope>NUCLEOTIDE SEQUENCE [LARGE SCALE GENOMIC DNA]</scope>
    <source>
        <strain evidence="1 2">BRFM310</strain>
    </source>
</reference>
<name>A0A1Y2I8M2_TRAC3</name>
<dbReference type="OrthoDB" id="2738071at2759"/>
<dbReference type="AlphaFoldDB" id="A0A1Y2I8M2"/>
<sequence>MDAQLPSVPRNGSEWAQAFRQADKVEEFAITTLTGDNLRIHPGLYVSITPDGSRRYDASLHDAEQYAQVVATAVHAKYGKEEFHENIAADVLTKDLVPTIGPKELIRLTHETYQFADRISRKVPIVAFSPCQLSLPVIDDKTYYVRTTLAVKWASQPYTLTIASYMNHDVCSDQCKLDNEFDVNKEPIMRFCERCEIWFHTQCLSVSPATSPTLLDIKATRPDQPADDADADRLFASGEINFSGHDFEAWTTLLYLPIQRGHVDYPWLLSFELLLLAVRAHDRAWGCPSDVQEFVTKHLSMAPSLTHLTDKYCTIVLASKPSVFYWCPQCGGDI</sequence>
<proteinExistence type="predicted"/>
<dbReference type="InterPro" id="IPR011011">
    <property type="entry name" value="Znf_FYVE_PHD"/>
</dbReference>
<dbReference type="SUPFAM" id="SSF57903">
    <property type="entry name" value="FYVE/PHD zinc finger"/>
    <property type="match status" value="1"/>
</dbReference>
<dbReference type="EMBL" id="KZ084169">
    <property type="protein sequence ID" value="OSC96710.1"/>
    <property type="molecule type" value="Genomic_DNA"/>
</dbReference>
<protein>
    <submittedName>
        <fullName evidence="1">Uncharacterized protein</fullName>
    </submittedName>
</protein>
<evidence type="ECO:0000313" key="1">
    <source>
        <dbReference type="EMBL" id="OSC96710.1"/>
    </source>
</evidence>
<organism evidence="1 2">
    <name type="scientific">Trametes coccinea (strain BRFM310)</name>
    <name type="common">Pycnoporus coccineus</name>
    <dbReference type="NCBI Taxonomy" id="1353009"/>
    <lineage>
        <taxon>Eukaryota</taxon>
        <taxon>Fungi</taxon>
        <taxon>Dikarya</taxon>
        <taxon>Basidiomycota</taxon>
        <taxon>Agaricomycotina</taxon>
        <taxon>Agaricomycetes</taxon>
        <taxon>Polyporales</taxon>
        <taxon>Polyporaceae</taxon>
        <taxon>Trametes</taxon>
    </lineage>
</organism>
<gene>
    <name evidence="1" type="ORF">PYCCODRAFT_1472432</name>
</gene>
<accession>A0A1Y2I8M2</accession>